<name>A0A8J8P6I6_HALGN</name>
<feature type="transmembrane region" description="Helical" evidence="2">
    <location>
        <begin position="153"/>
        <end position="172"/>
    </location>
</feature>
<evidence type="ECO:0000313" key="3">
    <source>
        <dbReference type="EMBL" id="TNV88133.1"/>
    </source>
</evidence>
<keyword evidence="2" id="KW-0812">Transmembrane</keyword>
<evidence type="ECO:0000256" key="1">
    <source>
        <dbReference type="SAM" id="MobiDB-lite"/>
    </source>
</evidence>
<feature type="transmembrane region" description="Helical" evidence="2">
    <location>
        <begin position="356"/>
        <end position="377"/>
    </location>
</feature>
<dbReference type="AlphaFoldDB" id="A0A8J8P6I6"/>
<feature type="region of interest" description="Disordered" evidence="1">
    <location>
        <begin position="100"/>
        <end position="121"/>
    </location>
</feature>
<comment type="caution">
    <text evidence="3">The sequence shown here is derived from an EMBL/GenBank/DDBJ whole genome shotgun (WGS) entry which is preliminary data.</text>
</comment>
<feature type="compositionally biased region" description="Polar residues" evidence="1">
    <location>
        <begin position="100"/>
        <end position="116"/>
    </location>
</feature>
<keyword evidence="2" id="KW-1133">Transmembrane helix</keyword>
<evidence type="ECO:0000256" key="2">
    <source>
        <dbReference type="SAM" id="Phobius"/>
    </source>
</evidence>
<feature type="transmembrane region" description="Helical" evidence="2">
    <location>
        <begin position="319"/>
        <end position="336"/>
    </location>
</feature>
<dbReference type="EMBL" id="RRYP01000066">
    <property type="protein sequence ID" value="TNV88133.1"/>
    <property type="molecule type" value="Genomic_DNA"/>
</dbReference>
<feature type="transmembrane region" description="Helical" evidence="2">
    <location>
        <begin position="286"/>
        <end position="307"/>
    </location>
</feature>
<organism evidence="3 4">
    <name type="scientific">Halteria grandinella</name>
    <dbReference type="NCBI Taxonomy" id="5974"/>
    <lineage>
        <taxon>Eukaryota</taxon>
        <taxon>Sar</taxon>
        <taxon>Alveolata</taxon>
        <taxon>Ciliophora</taxon>
        <taxon>Intramacronucleata</taxon>
        <taxon>Spirotrichea</taxon>
        <taxon>Stichotrichia</taxon>
        <taxon>Sporadotrichida</taxon>
        <taxon>Halteriidae</taxon>
        <taxon>Halteria</taxon>
    </lineage>
</organism>
<dbReference type="OrthoDB" id="77931at2759"/>
<feature type="transmembrane region" description="Helical" evidence="2">
    <location>
        <begin position="260"/>
        <end position="280"/>
    </location>
</feature>
<feature type="transmembrane region" description="Helical" evidence="2">
    <location>
        <begin position="206"/>
        <end position="232"/>
    </location>
</feature>
<sequence>MNHLQVLSLVGSFDFNWPESIIAFYKGIQPVSDAQSQIISVDCFLENQGNRVLSTEEEANIIQRPFYVKSMILGVLPLLMVVLSLVVWLTIDAVKKYRGNGSSNTSETLTSQQSTIGKREEEGNFTDRFKDRILDSMKLQALSKNQKEEKKNLRGKITSTMIVILFLIHPTLTREMLNLFNCKNIEGTERLFKDLQVVCYEGKHSLVAFGVALPCIIIYSIGIPLMGFWVIYKNRTKLDQAQIKQRYGFLYNGYKMGIPCYWEIFIIYRKVIIIFISVFLVQNGKIVQALVTLMFLLLMLSLIMFLSPYNRPYLNKLEFLSLFSSAVSVYFCLYFISDSLADPSQLKYDNAAANSLMFALIIVMQGAFFAYWGHCFNREFQATIRARYPRVYLVVCCREARFRREREVEEYKDKVLAPITAKIAGIIDYFEEKKRLYQNGLIPQEDKELREQVIKLSHYQQRIESQLKFDSNKPKFTRVEMMLHNARSDGLEGYEDSFAQNSTKREDISASFIAEDEVNSLTGGRLKERGAESIWSKSRLQLKENKKAMKQSTEGLKDFKKIKIKKKQEFAKVNDLKTVAIGAIGSQANLSFKQQNNQEQLEFSQQVGRISFNDSVKIMEDISNNSLIEGIFGNTLDQESFGVTPHGNSINEAFSPTSPSKQMRTAELNVYRRRINHATNKRKRMRDLINSIDRTKLRAALKMRRNSLIPLQSRVSGIIEGSEKQQIELQITEQEESVDEKEQISEEGSSVNEMEENNSDIAKT</sequence>
<feature type="region of interest" description="Disordered" evidence="1">
    <location>
        <begin position="731"/>
        <end position="764"/>
    </location>
</feature>
<dbReference type="PANTHER" id="PTHR11319">
    <property type="entry name" value="G PROTEIN-COUPLED RECEPTOR-RELATED"/>
    <property type="match status" value="1"/>
</dbReference>
<accession>A0A8J8P6I6</accession>
<feature type="transmembrane region" description="Helical" evidence="2">
    <location>
        <begin position="71"/>
        <end position="91"/>
    </location>
</feature>
<gene>
    <name evidence="3" type="ORF">FGO68_gene10720</name>
</gene>
<dbReference type="Proteomes" id="UP000785679">
    <property type="component" value="Unassembled WGS sequence"/>
</dbReference>
<evidence type="ECO:0000313" key="4">
    <source>
        <dbReference type="Proteomes" id="UP000785679"/>
    </source>
</evidence>
<dbReference type="PANTHER" id="PTHR11319:SF35">
    <property type="entry name" value="OUTER MEMBRANE PROTEIN PMPC-RELATED"/>
    <property type="match status" value="1"/>
</dbReference>
<protein>
    <submittedName>
        <fullName evidence="3">Uncharacterized protein</fullName>
    </submittedName>
</protein>
<keyword evidence="4" id="KW-1185">Reference proteome</keyword>
<keyword evidence="2" id="KW-0472">Membrane</keyword>
<reference evidence="3" key="1">
    <citation type="submission" date="2019-06" db="EMBL/GenBank/DDBJ databases">
        <authorList>
            <person name="Zheng W."/>
        </authorList>
    </citation>
    <scope>NUCLEOTIDE SEQUENCE</scope>
    <source>
        <strain evidence="3">QDHG01</strain>
    </source>
</reference>
<proteinExistence type="predicted"/>